<proteinExistence type="predicted"/>
<accession>A0A899G3Q1</accession>
<gene>
    <name evidence="1" type="ORF">MERGE_003095</name>
</gene>
<evidence type="ECO:0000313" key="2">
    <source>
        <dbReference type="Proteomes" id="UP000663699"/>
    </source>
</evidence>
<reference evidence="1" key="1">
    <citation type="submission" date="2020-06" db="EMBL/GenBank/DDBJ databases">
        <title>Genomes of multiple members of Pneumocystis genus reveal paths to human pathogen Pneumocystis jirovecii.</title>
        <authorList>
            <person name="Cisse O.H."/>
            <person name="Ma L."/>
            <person name="Dekker J."/>
            <person name="Khil P."/>
            <person name="Jo J."/>
            <person name="Brenchley J."/>
            <person name="Blair R."/>
            <person name="Pahar B."/>
            <person name="Chabe M."/>
            <person name="Van Rompay K.A."/>
            <person name="Keesler R."/>
            <person name="Sukura A."/>
            <person name="Hirsch V."/>
            <person name="Kutty G."/>
            <person name="Liu Y."/>
            <person name="Peng L."/>
            <person name="Chen J."/>
            <person name="Song J."/>
            <person name="Weissenbacher-Lang C."/>
            <person name="Xu J."/>
            <person name="Upham N.S."/>
            <person name="Stajich J.E."/>
            <person name="Cuomo C.A."/>
            <person name="Cushion M.T."/>
            <person name="Kovacs J.A."/>
        </authorList>
    </citation>
    <scope>NUCLEOTIDE SEQUENCE</scope>
    <source>
        <strain evidence="1">2A</strain>
    </source>
</reference>
<dbReference type="Proteomes" id="UP000663699">
    <property type="component" value="Chromosome 9"/>
</dbReference>
<name>A0A899G3Q1_9ASCO</name>
<organism evidence="1 2">
    <name type="scientific">Pneumocystis wakefieldiae</name>
    <dbReference type="NCBI Taxonomy" id="38082"/>
    <lineage>
        <taxon>Eukaryota</taxon>
        <taxon>Fungi</taxon>
        <taxon>Dikarya</taxon>
        <taxon>Ascomycota</taxon>
        <taxon>Taphrinomycotina</taxon>
        <taxon>Pneumocystomycetes</taxon>
        <taxon>Pneumocystaceae</taxon>
        <taxon>Pneumocystis</taxon>
    </lineage>
</organism>
<dbReference type="AlphaFoldDB" id="A0A899G3Q1"/>
<protein>
    <submittedName>
        <fullName evidence="1">Uncharacterized protein</fullName>
    </submittedName>
</protein>
<sequence>MSAAPEFLVDAAVPTLALQVEQLTPILIFPRKTCLDTLSKHSSCSISSESNLCYQNHSLRIQNTMLADSDSLPFFNRFFNIQHNFSERGYVSFPPLDFYSQDKRSSSIYN</sequence>
<evidence type="ECO:0000313" key="1">
    <source>
        <dbReference type="EMBL" id="QSL65958.1"/>
    </source>
</evidence>
<dbReference type="OrthoDB" id="5308264at2759"/>
<dbReference type="EMBL" id="CP054540">
    <property type="protein sequence ID" value="QSL65958.1"/>
    <property type="molecule type" value="Genomic_DNA"/>
</dbReference>
<keyword evidence="2" id="KW-1185">Reference proteome</keyword>